<keyword evidence="2" id="KW-0677">Repeat</keyword>
<organism evidence="7">
    <name type="scientific">Leucothrix mucor</name>
    <dbReference type="NCBI Taxonomy" id="45248"/>
    <lineage>
        <taxon>Bacteria</taxon>
        <taxon>Pseudomonadati</taxon>
        <taxon>Pseudomonadota</taxon>
        <taxon>Gammaproteobacteria</taxon>
        <taxon>Thiotrichales</taxon>
        <taxon>Thiotrichaceae</taxon>
        <taxon>Leucothrix</taxon>
    </lineage>
</organism>
<dbReference type="GO" id="GO:0008237">
    <property type="term" value="F:metallopeptidase activity"/>
    <property type="evidence" value="ECO:0007669"/>
    <property type="project" value="InterPro"/>
</dbReference>
<dbReference type="Proteomes" id="UP000885750">
    <property type="component" value="Unassembled WGS sequence"/>
</dbReference>
<evidence type="ECO:0000256" key="5">
    <source>
        <dbReference type="SAM" id="SignalP"/>
    </source>
</evidence>
<dbReference type="GO" id="GO:0016020">
    <property type="term" value="C:membrane"/>
    <property type="evidence" value="ECO:0007669"/>
    <property type="project" value="InterPro"/>
</dbReference>
<dbReference type="Pfam" id="PF13583">
    <property type="entry name" value="Reprolysin_4"/>
    <property type="match status" value="1"/>
</dbReference>
<evidence type="ECO:0000256" key="1">
    <source>
        <dbReference type="ARBA" id="ARBA00022729"/>
    </source>
</evidence>
<feature type="signal peptide" evidence="5">
    <location>
        <begin position="1"/>
        <end position="18"/>
    </location>
</feature>
<evidence type="ECO:0000256" key="2">
    <source>
        <dbReference type="ARBA" id="ARBA00022737"/>
    </source>
</evidence>
<keyword evidence="3" id="KW-0106">Calcium</keyword>
<dbReference type="InterPro" id="IPR024079">
    <property type="entry name" value="MetalloPept_cat_dom_sf"/>
</dbReference>
<feature type="compositionally biased region" description="Low complexity" evidence="4">
    <location>
        <begin position="169"/>
        <end position="179"/>
    </location>
</feature>
<evidence type="ECO:0000313" key="7">
    <source>
        <dbReference type="EMBL" id="HFC92879.1"/>
    </source>
</evidence>
<gene>
    <name evidence="7" type="ORF">ENJ51_08715</name>
</gene>
<sequence length="968" mass="104838">MRKTFIALSLLISTNILASPVWEDVSIEKQASVKQLRSSISGTLAPYFSRLLSLDEATLRQQLYSTSETTSYKSSSEQQQAARSSTKNNKVINLPLPDGSMLAVIAIEYSIMEKALADKFPQFKTWKVKAANGKNIQGRIDFSEAGFHAMLTLENGDTIFIDPDKKSSNKQLKSSNSGNTKRLYNSFSKQKNKPLFQHSSDYNEIVIDSPLTKNSAAKSSKIQAKISKKLITYRLALAATAEYVALNGDTKTSALSAMLTTINRVNEIYERDLAIKFILVANNDKLIYLNATSDPFSSGNPYDMLDENIVNTEAVIGNANYDLGHLFGGAGTGGLALLSGVCRSNQESHKAGGITGSPSPYGDSFNIDYVSHEIGHQLGATHTFNSIEKNCSGENREADTAVEPGSGSTIMSYAGICGVDNLQNNSDAVFNAVSIAQINQYTRYSGKANCGIKTATNNNNPSLTVGTRFYIPTNTPFKLSGYATDIDGDNLSYTWDQIDSNGTAVGLDIDTGDNPLFRSYLPLPSEQRFFPQLAILFGNNPTINGETRINGETLPLTSRDLKFAMTVRDNKGGIARADTKITTSGNPFKVISQISSYLYHTNEKIEVKWNEAGTSWAPVNCTHVDIKLLTKDGATQDLLLKTLNDGSQFLTIPYDTKAVTKARIMVACSDNIFFALSQGEIAIDKSIQVENSPIASVNSPIITEGDSGTKTLRYLISLNKAATKQASIKYTIHDSNTNSKIQSGLINISIGQTSATISQLVIGNTIADGDKTYRLTLSSPQNIQLASAGELITKGTVIDNETVITSVNVTMDNISIIEGNSGITKAVFTINLNQAAKTNTIIKYATVSDTAHADSDFTSKSGTLSILAGQTFATVSVDISTDTLIEDNETFRLLLSDPSSHVVLVSKTATATIINDDVNIESPGEKVTETSNKAGGSFDRLLTFFLIYLGLLKLWFRARQYTKDDAVS</sequence>
<evidence type="ECO:0000256" key="4">
    <source>
        <dbReference type="SAM" id="MobiDB-lite"/>
    </source>
</evidence>
<dbReference type="GO" id="GO:0007154">
    <property type="term" value="P:cell communication"/>
    <property type="evidence" value="ECO:0007669"/>
    <property type="project" value="InterPro"/>
</dbReference>
<evidence type="ECO:0000256" key="3">
    <source>
        <dbReference type="ARBA" id="ARBA00022837"/>
    </source>
</evidence>
<dbReference type="InterPro" id="IPR038081">
    <property type="entry name" value="CalX-like_sf"/>
</dbReference>
<dbReference type="PANTHER" id="PTHR11905:SF159">
    <property type="entry name" value="ADAM METALLOPROTEASE"/>
    <property type="match status" value="1"/>
</dbReference>
<dbReference type="InterPro" id="IPR003644">
    <property type="entry name" value="Calx_beta"/>
</dbReference>
<dbReference type="EMBL" id="DRMS01000326">
    <property type="protein sequence ID" value="HFC92879.1"/>
    <property type="molecule type" value="Genomic_DNA"/>
</dbReference>
<feature type="chain" id="PRO_5031360031" description="Calx-beta domain-containing protein" evidence="5">
    <location>
        <begin position="19"/>
        <end position="968"/>
    </location>
</feature>
<accession>A0A7V2T0J8</accession>
<feature type="domain" description="Calx-beta" evidence="6">
    <location>
        <begin position="793"/>
        <end position="896"/>
    </location>
</feature>
<evidence type="ECO:0000259" key="6">
    <source>
        <dbReference type="SMART" id="SM00237"/>
    </source>
</evidence>
<protein>
    <recommendedName>
        <fullName evidence="6">Calx-beta domain-containing protein</fullName>
    </recommendedName>
</protein>
<dbReference type="SMART" id="SM00237">
    <property type="entry name" value="Calx_beta"/>
    <property type="match status" value="1"/>
</dbReference>
<dbReference type="Pfam" id="PF03160">
    <property type="entry name" value="Calx-beta"/>
    <property type="match status" value="1"/>
</dbReference>
<dbReference type="Gene3D" id="3.40.390.10">
    <property type="entry name" value="Collagenase (Catalytic Domain)"/>
    <property type="match status" value="1"/>
</dbReference>
<reference evidence="7" key="1">
    <citation type="journal article" date="2020" name="mSystems">
        <title>Genome- and Community-Level Interaction Insights into Carbon Utilization and Element Cycling Functions of Hydrothermarchaeota in Hydrothermal Sediment.</title>
        <authorList>
            <person name="Zhou Z."/>
            <person name="Liu Y."/>
            <person name="Xu W."/>
            <person name="Pan J."/>
            <person name="Luo Z.H."/>
            <person name="Li M."/>
        </authorList>
    </citation>
    <scope>NUCLEOTIDE SEQUENCE [LARGE SCALE GENOMIC DNA]</scope>
    <source>
        <strain evidence="7">HyVt-493</strain>
    </source>
</reference>
<name>A0A7V2T0J8_LEUMU</name>
<keyword evidence="1 5" id="KW-0732">Signal</keyword>
<comment type="caution">
    <text evidence="7">The sequence shown here is derived from an EMBL/GenBank/DDBJ whole genome shotgun (WGS) entry which is preliminary data.</text>
</comment>
<dbReference type="Gene3D" id="2.60.40.2030">
    <property type="match status" value="2"/>
</dbReference>
<dbReference type="SUPFAM" id="SSF141072">
    <property type="entry name" value="CalX-like"/>
    <property type="match status" value="2"/>
</dbReference>
<feature type="region of interest" description="Disordered" evidence="4">
    <location>
        <begin position="162"/>
        <end position="182"/>
    </location>
</feature>
<proteinExistence type="predicted"/>
<dbReference type="AlphaFoldDB" id="A0A7V2T0J8"/>
<dbReference type="PANTHER" id="PTHR11905">
    <property type="entry name" value="ADAM A DISINTEGRIN AND METALLOPROTEASE DOMAIN"/>
    <property type="match status" value="1"/>
</dbReference>
<dbReference type="SUPFAM" id="SSF55486">
    <property type="entry name" value="Metalloproteases ('zincins'), catalytic domain"/>
    <property type="match status" value="1"/>
</dbReference>